<dbReference type="PANTHER" id="PTHR33495:SF2">
    <property type="entry name" value="ANTI-SIGMA FACTOR ANTAGONIST TM_1081-RELATED"/>
    <property type="match status" value="1"/>
</dbReference>
<evidence type="ECO:0000259" key="4">
    <source>
        <dbReference type="PROSITE" id="PS50801"/>
    </source>
</evidence>
<dbReference type="EMBL" id="FNVT01000041">
    <property type="protein sequence ID" value="SEH03653.1"/>
    <property type="molecule type" value="Genomic_DNA"/>
</dbReference>
<dbReference type="Proteomes" id="UP000236732">
    <property type="component" value="Unassembled WGS sequence"/>
</dbReference>
<dbReference type="Gene3D" id="3.30.750.24">
    <property type="entry name" value="STAS domain"/>
    <property type="match status" value="1"/>
</dbReference>
<dbReference type="InterPro" id="IPR003658">
    <property type="entry name" value="Anti-sigma_ant"/>
</dbReference>
<dbReference type="PROSITE" id="PS50801">
    <property type="entry name" value="STAS"/>
    <property type="match status" value="1"/>
</dbReference>
<dbReference type="AlphaFoldDB" id="A0A1H6F218"/>
<dbReference type="SUPFAM" id="SSF52091">
    <property type="entry name" value="SpoIIaa-like"/>
    <property type="match status" value="1"/>
</dbReference>
<feature type="region of interest" description="Disordered" evidence="3">
    <location>
        <begin position="19"/>
        <end position="45"/>
    </location>
</feature>
<gene>
    <name evidence="5" type="ORF">SAMN05444920_14119</name>
</gene>
<protein>
    <recommendedName>
        <fullName evidence="2">Anti-sigma factor antagonist</fullName>
    </recommendedName>
</protein>
<evidence type="ECO:0000313" key="6">
    <source>
        <dbReference type="Proteomes" id="UP000236732"/>
    </source>
</evidence>
<dbReference type="InterPro" id="IPR036513">
    <property type="entry name" value="STAS_dom_sf"/>
</dbReference>
<dbReference type="Pfam" id="PF01740">
    <property type="entry name" value="STAS"/>
    <property type="match status" value="1"/>
</dbReference>
<evidence type="ECO:0000256" key="1">
    <source>
        <dbReference type="ARBA" id="ARBA00009013"/>
    </source>
</evidence>
<dbReference type="NCBIfam" id="TIGR00377">
    <property type="entry name" value="ant_ant_sig"/>
    <property type="match status" value="1"/>
</dbReference>
<feature type="domain" description="STAS" evidence="4">
    <location>
        <begin position="48"/>
        <end position="157"/>
    </location>
</feature>
<keyword evidence="6" id="KW-1185">Reference proteome</keyword>
<evidence type="ECO:0000256" key="2">
    <source>
        <dbReference type="RuleBase" id="RU003749"/>
    </source>
</evidence>
<sequence length="183" mass="19511">MGWATLAVADRYHEALAQVGPPEGHVPSMTKPADGRPGRPERADSAGLALSHQRFPGMTVIAVDGEVDITTHEQLRAYMAAQRRHPHEHLIIDLSQVTFMDSCGLRVLLLAAMDSRRDGGAVHLAAVHPTPARLLEVTGAEAHLSVHATVETAIKAILATFSDGCDPGWGDRRAGRAGGRRPG</sequence>
<dbReference type="CDD" id="cd07043">
    <property type="entry name" value="STAS_anti-anti-sigma_factors"/>
    <property type="match status" value="1"/>
</dbReference>
<dbReference type="InterPro" id="IPR002645">
    <property type="entry name" value="STAS_dom"/>
</dbReference>
<name>A0A1H6F218_9ACTN</name>
<dbReference type="PANTHER" id="PTHR33495">
    <property type="entry name" value="ANTI-SIGMA FACTOR ANTAGONIST TM_1081-RELATED-RELATED"/>
    <property type="match status" value="1"/>
</dbReference>
<proteinExistence type="inferred from homology"/>
<evidence type="ECO:0000313" key="5">
    <source>
        <dbReference type="EMBL" id="SEH03653.1"/>
    </source>
</evidence>
<dbReference type="GO" id="GO:0043856">
    <property type="term" value="F:anti-sigma factor antagonist activity"/>
    <property type="evidence" value="ECO:0007669"/>
    <property type="project" value="InterPro"/>
</dbReference>
<feature type="compositionally biased region" description="Basic and acidic residues" evidence="3">
    <location>
        <begin position="33"/>
        <end position="44"/>
    </location>
</feature>
<comment type="similarity">
    <text evidence="1 2">Belongs to the anti-sigma-factor antagonist family.</text>
</comment>
<reference evidence="5 6" key="1">
    <citation type="submission" date="2016-10" db="EMBL/GenBank/DDBJ databases">
        <authorList>
            <person name="de Groot N.N."/>
        </authorList>
    </citation>
    <scope>NUCLEOTIDE SEQUENCE [LARGE SCALE GENOMIC DNA]</scope>
    <source>
        <strain evidence="5 6">CGMCC 4.7037</strain>
    </source>
</reference>
<accession>A0A1H6F218</accession>
<organism evidence="5 6">
    <name type="scientific">Nonomuraea solani</name>
    <dbReference type="NCBI Taxonomy" id="1144553"/>
    <lineage>
        <taxon>Bacteria</taxon>
        <taxon>Bacillati</taxon>
        <taxon>Actinomycetota</taxon>
        <taxon>Actinomycetes</taxon>
        <taxon>Streptosporangiales</taxon>
        <taxon>Streptosporangiaceae</taxon>
        <taxon>Nonomuraea</taxon>
    </lineage>
</organism>
<evidence type="ECO:0000256" key="3">
    <source>
        <dbReference type="SAM" id="MobiDB-lite"/>
    </source>
</evidence>